<evidence type="ECO:0000256" key="1">
    <source>
        <dbReference type="ARBA" id="ARBA00004167"/>
    </source>
</evidence>
<dbReference type="GO" id="GO:0005886">
    <property type="term" value="C:plasma membrane"/>
    <property type="evidence" value="ECO:0007669"/>
    <property type="project" value="TreeGrafter"/>
</dbReference>
<proteinExistence type="inferred from homology"/>
<keyword evidence="6 12" id="KW-1133">Transmembrane helix</keyword>
<dbReference type="STRING" id="4540.A0A3L6SXT7"/>
<comment type="subcellular location">
    <subcellularLocation>
        <location evidence="1">Membrane</location>
        <topology evidence="1">Single-pass membrane protein</topology>
    </subcellularLocation>
</comment>
<sequence length="320" mass="35418">MTVIDILTRVDAICQKYDKYDVDKLNGANVAGDDPFARLYASVDADVNQCVEKAEAAKQEKNRAAVVALNAEIRRTKAKLLEEDLPKLQRLAVKKVKGLTKEEIATRSDLVAALPDRIQSIPDGSSTATKKNGTWGASGSRTGGAIKFDTTADGNFDDEYFKGTEESNQFRREYEMRRMKQDEGLDVIGEGLETLKNMASDMNEELDRQVPLMDEMDDKVDRANADLKNTNVRLKETVLQLRSSRNFCIDIILLCVILGIAAYLYKSSSHLGNSLCSLNVRHASAGPVETFLRGCWTDSCVPMEEAFSLVSSGMAAWELN</sequence>
<dbReference type="EMBL" id="PQIB02000003">
    <property type="protein sequence ID" value="RLN29282.1"/>
    <property type="molecule type" value="Genomic_DNA"/>
</dbReference>
<comment type="similarity">
    <text evidence="2">Belongs to the syntaxin family.</text>
</comment>
<keyword evidence="7" id="KW-0175">Coiled coil</keyword>
<evidence type="ECO:0000256" key="9">
    <source>
        <dbReference type="ARBA" id="ARBA00054128"/>
    </source>
</evidence>
<dbReference type="InterPro" id="IPR006012">
    <property type="entry name" value="Syntaxin/epimorphin_CS"/>
</dbReference>
<dbReference type="GO" id="GO:0006886">
    <property type="term" value="P:intracellular protein transport"/>
    <property type="evidence" value="ECO:0007669"/>
    <property type="project" value="InterPro"/>
</dbReference>
<comment type="caution">
    <text evidence="14">The sequence shown here is derived from an EMBL/GenBank/DDBJ whole genome shotgun (WGS) entry which is preliminary data.</text>
</comment>
<keyword evidence="4 12" id="KW-0812">Transmembrane</keyword>
<feature type="compositionally biased region" description="Polar residues" evidence="11">
    <location>
        <begin position="122"/>
        <end position="140"/>
    </location>
</feature>
<dbReference type="SMART" id="SM00397">
    <property type="entry name" value="t_SNARE"/>
    <property type="match status" value="1"/>
</dbReference>
<dbReference type="AlphaFoldDB" id="A0A3L6SXT7"/>
<feature type="transmembrane region" description="Helical" evidence="12">
    <location>
        <begin position="247"/>
        <end position="265"/>
    </location>
</feature>
<evidence type="ECO:0000313" key="15">
    <source>
        <dbReference type="Proteomes" id="UP000275267"/>
    </source>
</evidence>
<dbReference type="Pfam" id="PF05739">
    <property type="entry name" value="SNARE"/>
    <property type="match status" value="1"/>
</dbReference>
<dbReference type="FunFam" id="1.20.5.110:FF:000037">
    <property type="entry name" value="Putative syntaxin-71-like"/>
    <property type="match status" value="1"/>
</dbReference>
<feature type="region of interest" description="Disordered" evidence="11">
    <location>
        <begin position="122"/>
        <end position="142"/>
    </location>
</feature>
<dbReference type="InterPro" id="IPR000727">
    <property type="entry name" value="T_SNARE_dom"/>
</dbReference>
<evidence type="ECO:0000256" key="5">
    <source>
        <dbReference type="ARBA" id="ARBA00022927"/>
    </source>
</evidence>
<keyword evidence="15" id="KW-1185">Reference proteome</keyword>
<evidence type="ECO:0000256" key="10">
    <source>
        <dbReference type="ARBA" id="ARBA00061857"/>
    </source>
</evidence>
<dbReference type="GO" id="GO:0005484">
    <property type="term" value="F:SNAP receptor activity"/>
    <property type="evidence" value="ECO:0007669"/>
    <property type="project" value="InterPro"/>
</dbReference>
<gene>
    <name evidence="14" type="ORF">C2845_PM05G29080</name>
</gene>
<organism evidence="14 15">
    <name type="scientific">Panicum miliaceum</name>
    <name type="common">Proso millet</name>
    <name type="synonym">Broomcorn millet</name>
    <dbReference type="NCBI Taxonomy" id="4540"/>
    <lineage>
        <taxon>Eukaryota</taxon>
        <taxon>Viridiplantae</taxon>
        <taxon>Streptophyta</taxon>
        <taxon>Embryophyta</taxon>
        <taxon>Tracheophyta</taxon>
        <taxon>Spermatophyta</taxon>
        <taxon>Magnoliopsida</taxon>
        <taxon>Liliopsida</taxon>
        <taxon>Poales</taxon>
        <taxon>Poaceae</taxon>
        <taxon>PACMAD clade</taxon>
        <taxon>Panicoideae</taxon>
        <taxon>Panicodae</taxon>
        <taxon>Paniceae</taxon>
        <taxon>Panicinae</taxon>
        <taxon>Panicum</taxon>
        <taxon>Panicum sect. Panicum</taxon>
    </lineage>
</organism>
<evidence type="ECO:0000256" key="2">
    <source>
        <dbReference type="ARBA" id="ARBA00009063"/>
    </source>
</evidence>
<dbReference type="PANTHER" id="PTHR19305">
    <property type="entry name" value="SYNAPTOSOMAL ASSOCIATED PROTEIN"/>
    <property type="match status" value="1"/>
</dbReference>
<evidence type="ECO:0000259" key="13">
    <source>
        <dbReference type="PROSITE" id="PS50192"/>
    </source>
</evidence>
<dbReference type="PANTHER" id="PTHR19305:SF35">
    <property type="entry name" value="SYNTAXIN-72"/>
    <property type="match status" value="1"/>
</dbReference>
<dbReference type="Proteomes" id="UP000275267">
    <property type="component" value="Unassembled WGS sequence"/>
</dbReference>
<dbReference type="CDD" id="cd15841">
    <property type="entry name" value="SNARE_Qc"/>
    <property type="match status" value="1"/>
</dbReference>
<evidence type="ECO:0000256" key="12">
    <source>
        <dbReference type="SAM" id="Phobius"/>
    </source>
</evidence>
<comment type="subunit">
    <text evidence="10">Part of the t-SNARE complex.</text>
</comment>
<protein>
    <submittedName>
        <fullName evidence="14">Syntaxin-71-like</fullName>
    </submittedName>
</protein>
<comment type="function">
    <text evidence="9">Vesicle trafficking protein that functions in the secretory pathway.</text>
</comment>
<dbReference type="SUPFAM" id="SSF58038">
    <property type="entry name" value="SNARE fusion complex"/>
    <property type="match status" value="1"/>
</dbReference>
<dbReference type="OrthoDB" id="29755at2759"/>
<evidence type="ECO:0000256" key="8">
    <source>
        <dbReference type="ARBA" id="ARBA00023136"/>
    </source>
</evidence>
<reference evidence="15" key="1">
    <citation type="journal article" date="2019" name="Nat. Commun.">
        <title>The genome of broomcorn millet.</title>
        <authorList>
            <person name="Zou C."/>
            <person name="Miki D."/>
            <person name="Li D."/>
            <person name="Tang Q."/>
            <person name="Xiao L."/>
            <person name="Rajput S."/>
            <person name="Deng P."/>
            <person name="Jia W."/>
            <person name="Huang R."/>
            <person name="Zhang M."/>
            <person name="Sun Y."/>
            <person name="Hu J."/>
            <person name="Fu X."/>
            <person name="Schnable P.S."/>
            <person name="Li F."/>
            <person name="Zhang H."/>
            <person name="Feng B."/>
            <person name="Zhu X."/>
            <person name="Liu R."/>
            <person name="Schnable J.C."/>
            <person name="Zhu J.-K."/>
            <person name="Zhang H."/>
        </authorList>
    </citation>
    <scope>NUCLEOTIDE SEQUENCE [LARGE SCALE GENOMIC DNA]</scope>
</reference>
<evidence type="ECO:0000313" key="14">
    <source>
        <dbReference type="EMBL" id="RLN29282.1"/>
    </source>
</evidence>
<dbReference type="Gene3D" id="1.20.5.110">
    <property type="match status" value="1"/>
</dbReference>
<name>A0A3L6SXT7_PANMI</name>
<evidence type="ECO:0000256" key="6">
    <source>
        <dbReference type="ARBA" id="ARBA00022989"/>
    </source>
</evidence>
<evidence type="ECO:0000256" key="3">
    <source>
        <dbReference type="ARBA" id="ARBA00022448"/>
    </source>
</evidence>
<keyword evidence="3" id="KW-0813">Transport</keyword>
<dbReference type="PROSITE" id="PS50192">
    <property type="entry name" value="T_SNARE"/>
    <property type="match status" value="1"/>
</dbReference>
<keyword evidence="5" id="KW-0653">Protein transport</keyword>
<feature type="domain" description="T-SNARE coiled-coil homology" evidence="13">
    <location>
        <begin position="175"/>
        <end position="237"/>
    </location>
</feature>
<keyword evidence="8 12" id="KW-0472">Membrane</keyword>
<accession>A0A3L6SXT7</accession>
<evidence type="ECO:0000256" key="11">
    <source>
        <dbReference type="SAM" id="MobiDB-lite"/>
    </source>
</evidence>
<evidence type="ECO:0000256" key="4">
    <source>
        <dbReference type="ARBA" id="ARBA00022692"/>
    </source>
</evidence>
<evidence type="ECO:0000256" key="7">
    <source>
        <dbReference type="ARBA" id="ARBA00023054"/>
    </source>
</evidence>
<dbReference type="PROSITE" id="PS00914">
    <property type="entry name" value="SYNTAXIN"/>
    <property type="match status" value="1"/>
</dbReference>